<comment type="caution">
    <text evidence="3">The sequence shown here is derived from an EMBL/GenBank/DDBJ whole genome shotgun (WGS) entry which is preliminary data.</text>
</comment>
<protein>
    <recommendedName>
        <fullName evidence="2">Acb2/Tad1 hairpin domain-containing protein</fullName>
    </recommendedName>
</protein>
<evidence type="ECO:0000259" key="2">
    <source>
        <dbReference type="Pfam" id="PF24729"/>
    </source>
</evidence>
<proteinExistence type="predicted"/>
<sequence>MDNQRQKITRYRELTQSEIDGMNSIKALEAYTGELFMQIGQIDGVDSRVLALAKTNLQRGFMWFVRSI</sequence>
<reference evidence="3 4" key="1">
    <citation type="submission" date="2018-08" db="EMBL/GenBank/DDBJ databases">
        <title>Recombination of ecologically and evolutionarily significant loci maintains genetic cohesion in the Pseudomonas syringae species complex.</title>
        <authorList>
            <person name="Dillon M."/>
            <person name="Thakur S."/>
            <person name="Almeida R.N.D."/>
            <person name="Weir B.S."/>
            <person name="Guttman D.S."/>
        </authorList>
    </citation>
    <scope>NUCLEOTIDE SEQUENCE [LARGE SCALE GENOMIC DNA]</scope>
    <source>
        <strain evidence="3 4">ICMP 3934</strain>
    </source>
</reference>
<dbReference type="AlphaFoldDB" id="A0A0Q0F0R4"/>
<dbReference type="EMBL" id="RBTL01000019">
    <property type="protein sequence ID" value="RMT75250.1"/>
    <property type="molecule type" value="Genomic_DNA"/>
</dbReference>
<dbReference type="RefSeq" id="WP_019333625.1">
    <property type="nucleotide sequence ID" value="NZ_BQUM01000066.1"/>
</dbReference>
<feature type="domain" description="Acb2/Tad1 hairpin" evidence="2">
    <location>
        <begin position="7"/>
        <end position="68"/>
    </location>
</feature>
<evidence type="ECO:0000313" key="3">
    <source>
        <dbReference type="EMBL" id="RMT75250.1"/>
    </source>
</evidence>
<keyword evidence="1" id="KW-0547">Nucleotide-binding</keyword>
<gene>
    <name evidence="3" type="ORF">ALP44_00194</name>
</gene>
<dbReference type="Proteomes" id="UP000282636">
    <property type="component" value="Unassembled WGS sequence"/>
</dbReference>
<evidence type="ECO:0000256" key="1">
    <source>
        <dbReference type="ARBA" id="ARBA00022741"/>
    </source>
</evidence>
<dbReference type="GO" id="GO:0000166">
    <property type="term" value="F:nucleotide binding"/>
    <property type="evidence" value="ECO:0007669"/>
    <property type="project" value="UniProtKB-KW"/>
</dbReference>
<evidence type="ECO:0000313" key="4">
    <source>
        <dbReference type="Proteomes" id="UP000282636"/>
    </source>
</evidence>
<accession>A0A0Q0F0R4</accession>
<dbReference type="Pfam" id="PF24729">
    <property type="entry name" value="Acb2_Tad1_hairpin"/>
    <property type="match status" value="1"/>
</dbReference>
<dbReference type="InterPro" id="IPR056098">
    <property type="entry name" value="Acb2/Tad1_hairpin"/>
</dbReference>
<name>A0A0Q0F0R4_PSESX</name>
<organism evidence="3 4">
    <name type="scientific">Pseudomonas syringae pv. theae</name>
    <dbReference type="NCBI Taxonomy" id="103985"/>
    <lineage>
        <taxon>Bacteria</taxon>
        <taxon>Pseudomonadati</taxon>
        <taxon>Pseudomonadota</taxon>
        <taxon>Gammaproteobacteria</taxon>
        <taxon>Pseudomonadales</taxon>
        <taxon>Pseudomonadaceae</taxon>
        <taxon>Pseudomonas</taxon>
        <taxon>Pseudomonas syringae</taxon>
    </lineage>
</organism>